<dbReference type="STRING" id="863239.GCA_000213935_01458"/>
<proteinExistence type="predicted"/>
<feature type="transmembrane region" description="Helical" evidence="1">
    <location>
        <begin position="74"/>
        <end position="95"/>
    </location>
</feature>
<feature type="transmembrane region" description="Helical" evidence="1">
    <location>
        <begin position="246"/>
        <end position="263"/>
    </location>
</feature>
<keyword evidence="1" id="KW-0812">Transmembrane</keyword>
<gene>
    <name evidence="2" type="ORF">DIW82_10690</name>
</gene>
<feature type="transmembrane region" description="Helical" evidence="1">
    <location>
        <begin position="205"/>
        <end position="225"/>
    </location>
</feature>
<dbReference type="AlphaFoldDB" id="A0A3D4T107"/>
<comment type="caution">
    <text evidence="2">The sequence shown here is derived from an EMBL/GenBank/DDBJ whole genome shotgun (WGS) entry which is preliminary data.</text>
</comment>
<sequence length="380" mass="38113">MLAAWCALLTAVVLWPFVEGLVAGFRGQALILRDMVVPPTMALNDLARGTDGPARAVPQDAVLALLSPVIPPPVVVSVLMLAAGFAGALGAAALAGRHGARLPGRFLAATVVLWNPYVAERLLQGHWSVVAAGMLLPLVARLADGLAAGLADGTGPPDSDRGRPRQRGRRTAALILVLAVCALTPTGLVLGVVTACTAAGWRRRALVPLGAGVLLALPWLVPSLLSATDTLADSRGAELFAARAEPFVGTPGALAGLGGIWNAQAVPASRASGPAALAGVVLALAAVAVVVVLVRRRMLPGPLRRLVVLAAVAVVVPALAATGPGLALLGGLLETVPGAGLLRDTQKFVVLALPALAVLTGLLPSPVRGRAGAAAVVAAS</sequence>
<organism evidence="2 3">
    <name type="scientific">Corynebacterium nuruki</name>
    <dbReference type="NCBI Taxonomy" id="1032851"/>
    <lineage>
        <taxon>Bacteria</taxon>
        <taxon>Bacillati</taxon>
        <taxon>Actinomycetota</taxon>
        <taxon>Actinomycetes</taxon>
        <taxon>Mycobacteriales</taxon>
        <taxon>Corynebacteriaceae</taxon>
        <taxon>Corynebacterium</taxon>
    </lineage>
</organism>
<dbReference type="EMBL" id="DQID01000275">
    <property type="protein sequence ID" value="HCT15224.1"/>
    <property type="molecule type" value="Genomic_DNA"/>
</dbReference>
<name>A0A3D4T107_9CORY</name>
<dbReference type="Proteomes" id="UP000261739">
    <property type="component" value="Unassembled WGS sequence"/>
</dbReference>
<feature type="transmembrane region" description="Helical" evidence="1">
    <location>
        <begin position="345"/>
        <end position="363"/>
    </location>
</feature>
<evidence type="ECO:0000313" key="3">
    <source>
        <dbReference type="Proteomes" id="UP000261739"/>
    </source>
</evidence>
<reference evidence="2 3" key="1">
    <citation type="journal article" date="2018" name="Nat. Biotechnol.">
        <title>A standardized bacterial taxonomy based on genome phylogeny substantially revises the tree of life.</title>
        <authorList>
            <person name="Parks D.H."/>
            <person name="Chuvochina M."/>
            <person name="Waite D.W."/>
            <person name="Rinke C."/>
            <person name="Skarshewski A."/>
            <person name="Chaumeil P.A."/>
            <person name="Hugenholtz P."/>
        </authorList>
    </citation>
    <scope>NUCLEOTIDE SEQUENCE [LARGE SCALE GENOMIC DNA]</scope>
    <source>
        <strain evidence="2">UBA11247</strain>
    </source>
</reference>
<keyword evidence="1" id="KW-0472">Membrane</keyword>
<feature type="transmembrane region" description="Helical" evidence="1">
    <location>
        <begin position="275"/>
        <end position="294"/>
    </location>
</feature>
<evidence type="ECO:0000256" key="1">
    <source>
        <dbReference type="SAM" id="Phobius"/>
    </source>
</evidence>
<feature type="transmembrane region" description="Helical" evidence="1">
    <location>
        <begin position="306"/>
        <end position="333"/>
    </location>
</feature>
<keyword evidence="1" id="KW-1133">Transmembrane helix</keyword>
<feature type="transmembrane region" description="Helical" evidence="1">
    <location>
        <begin position="172"/>
        <end position="193"/>
    </location>
</feature>
<feature type="non-terminal residue" evidence="2">
    <location>
        <position position="380"/>
    </location>
</feature>
<accession>A0A3D4T107</accession>
<protein>
    <submittedName>
        <fullName evidence="2">Uncharacterized protein</fullName>
    </submittedName>
</protein>
<evidence type="ECO:0000313" key="2">
    <source>
        <dbReference type="EMBL" id="HCT15224.1"/>
    </source>
</evidence>